<name>A0A0F6YMQ1_9BACT</name>
<proteinExistence type="predicted"/>
<keyword evidence="1" id="KW-0813">Transport</keyword>
<dbReference type="InterPro" id="IPR009050">
    <property type="entry name" value="Globin-like_sf"/>
</dbReference>
<evidence type="ECO:0008006" key="7">
    <source>
        <dbReference type="Google" id="ProtNLM"/>
    </source>
</evidence>
<dbReference type="SUPFAM" id="SSF46458">
    <property type="entry name" value="Globin-like"/>
    <property type="match status" value="1"/>
</dbReference>
<dbReference type="OrthoDB" id="9798157at2"/>
<sequence>MVSRFEAIGGERALRAIIDDFVARMTSDAMIGFFFAKVDRARLAEKEYEHAADFLGAPDVRYTGRPLRAAHGPHRIFGGQFARRKEILRQVLIAHRVPEDVQRAWLEHVESLRAEVTSDPGSECR</sequence>
<evidence type="ECO:0000313" key="5">
    <source>
        <dbReference type="EMBL" id="AKF10572.1"/>
    </source>
</evidence>
<protein>
    <recommendedName>
        <fullName evidence="7">Group 1 truncated hemoglobin</fullName>
    </recommendedName>
</protein>
<dbReference type="GO" id="GO:0020037">
    <property type="term" value="F:heme binding"/>
    <property type="evidence" value="ECO:0007669"/>
    <property type="project" value="InterPro"/>
</dbReference>
<keyword evidence="4" id="KW-0408">Iron</keyword>
<keyword evidence="6" id="KW-1185">Reference proteome</keyword>
<keyword evidence="3" id="KW-0479">Metal-binding</keyword>
<dbReference type="Gene3D" id="1.10.490.10">
    <property type="entry name" value="Globins"/>
    <property type="match status" value="1"/>
</dbReference>
<dbReference type="Proteomes" id="UP000034883">
    <property type="component" value="Chromosome"/>
</dbReference>
<dbReference type="KEGG" id="samy:DB32_007721"/>
<organism evidence="5 6">
    <name type="scientific">Sandaracinus amylolyticus</name>
    <dbReference type="NCBI Taxonomy" id="927083"/>
    <lineage>
        <taxon>Bacteria</taxon>
        <taxon>Pseudomonadati</taxon>
        <taxon>Myxococcota</taxon>
        <taxon>Polyangia</taxon>
        <taxon>Polyangiales</taxon>
        <taxon>Sandaracinaceae</taxon>
        <taxon>Sandaracinus</taxon>
    </lineage>
</organism>
<dbReference type="CDD" id="cd00454">
    <property type="entry name" value="TrHb1_N"/>
    <property type="match status" value="1"/>
</dbReference>
<evidence type="ECO:0000256" key="3">
    <source>
        <dbReference type="ARBA" id="ARBA00022723"/>
    </source>
</evidence>
<reference evidence="5 6" key="1">
    <citation type="submission" date="2015-03" db="EMBL/GenBank/DDBJ databases">
        <title>Genome assembly of Sandaracinus amylolyticus DSM 53668.</title>
        <authorList>
            <person name="Sharma G."/>
            <person name="Subramanian S."/>
        </authorList>
    </citation>
    <scope>NUCLEOTIDE SEQUENCE [LARGE SCALE GENOMIC DNA]</scope>
    <source>
        <strain evidence="5 6">DSM 53668</strain>
    </source>
</reference>
<dbReference type="EMBL" id="CP011125">
    <property type="protein sequence ID" value="AKF10572.1"/>
    <property type="molecule type" value="Genomic_DNA"/>
</dbReference>
<evidence type="ECO:0000256" key="2">
    <source>
        <dbReference type="ARBA" id="ARBA00022617"/>
    </source>
</evidence>
<dbReference type="GO" id="GO:0019825">
    <property type="term" value="F:oxygen binding"/>
    <property type="evidence" value="ECO:0007669"/>
    <property type="project" value="InterPro"/>
</dbReference>
<evidence type="ECO:0000313" key="6">
    <source>
        <dbReference type="Proteomes" id="UP000034883"/>
    </source>
</evidence>
<dbReference type="InterPro" id="IPR012292">
    <property type="entry name" value="Globin/Proto"/>
</dbReference>
<dbReference type="GO" id="GO:0046872">
    <property type="term" value="F:metal ion binding"/>
    <property type="evidence" value="ECO:0007669"/>
    <property type="project" value="UniProtKB-KW"/>
</dbReference>
<keyword evidence="2" id="KW-0349">Heme</keyword>
<evidence type="ECO:0000256" key="1">
    <source>
        <dbReference type="ARBA" id="ARBA00022448"/>
    </source>
</evidence>
<dbReference type="InterPro" id="IPR001486">
    <property type="entry name" value="Hemoglobin_trunc"/>
</dbReference>
<dbReference type="STRING" id="927083.DB32_007721"/>
<gene>
    <name evidence="5" type="ORF">DB32_007721</name>
</gene>
<accession>A0A0F6YMQ1</accession>
<evidence type="ECO:0000256" key="4">
    <source>
        <dbReference type="ARBA" id="ARBA00023004"/>
    </source>
</evidence>
<dbReference type="Pfam" id="PF01152">
    <property type="entry name" value="Bac_globin"/>
    <property type="match status" value="1"/>
</dbReference>
<dbReference type="AlphaFoldDB" id="A0A0F6YMQ1"/>